<proteinExistence type="predicted"/>
<accession>A0A0A8Z823</accession>
<reference evidence="1" key="1">
    <citation type="submission" date="2014-09" db="EMBL/GenBank/DDBJ databases">
        <authorList>
            <person name="Magalhaes I.L.F."/>
            <person name="Oliveira U."/>
            <person name="Santos F.R."/>
            <person name="Vidigal T.H.D.A."/>
            <person name="Brescovit A.D."/>
            <person name="Santos A.J."/>
        </authorList>
    </citation>
    <scope>NUCLEOTIDE SEQUENCE</scope>
    <source>
        <tissue evidence="1">Shoot tissue taken approximately 20 cm above the soil surface</tissue>
    </source>
</reference>
<dbReference type="EMBL" id="GBRH01264067">
    <property type="protein sequence ID" value="JAD33828.1"/>
    <property type="molecule type" value="Transcribed_RNA"/>
</dbReference>
<sequence length="44" mass="5221">MFLILPLKIYFRYSFIGEILFLPHGPNSSVCVLVCKRYYCTLMM</sequence>
<evidence type="ECO:0000313" key="1">
    <source>
        <dbReference type="EMBL" id="JAD33828.1"/>
    </source>
</evidence>
<reference evidence="1" key="2">
    <citation type="journal article" date="2015" name="Data Brief">
        <title>Shoot transcriptome of the giant reed, Arundo donax.</title>
        <authorList>
            <person name="Barrero R.A."/>
            <person name="Guerrero F.D."/>
            <person name="Moolhuijzen P."/>
            <person name="Goolsby J.A."/>
            <person name="Tidwell J."/>
            <person name="Bellgard S.E."/>
            <person name="Bellgard M.I."/>
        </authorList>
    </citation>
    <scope>NUCLEOTIDE SEQUENCE</scope>
    <source>
        <tissue evidence="1">Shoot tissue taken approximately 20 cm above the soil surface</tissue>
    </source>
</reference>
<name>A0A0A8Z823_ARUDO</name>
<dbReference type="AlphaFoldDB" id="A0A0A8Z823"/>
<protein>
    <submittedName>
        <fullName evidence="1">Uncharacterized protein</fullName>
    </submittedName>
</protein>
<organism evidence="1">
    <name type="scientific">Arundo donax</name>
    <name type="common">Giant reed</name>
    <name type="synonym">Donax arundinaceus</name>
    <dbReference type="NCBI Taxonomy" id="35708"/>
    <lineage>
        <taxon>Eukaryota</taxon>
        <taxon>Viridiplantae</taxon>
        <taxon>Streptophyta</taxon>
        <taxon>Embryophyta</taxon>
        <taxon>Tracheophyta</taxon>
        <taxon>Spermatophyta</taxon>
        <taxon>Magnoliopsida</taxon>
        <taxon>Liliopsida</taxon>
        <taxon>Poales</taxon>
        <taxon>Poaceae</taxon>
        <taxon>PACMAD clade</taxon>
        <taxon>Arundinoideae</taxon>
        <taxon>Arundineae</taxon>
        <taxon>Arundo</taxon>
    </lineage>
</organism>